<dbReference type="AlphaFoldDB" id="A1YN38"/>
<keyword evidence="1" id="KW-0472">Membrane</keyword>
<organism evidence="2">
    <name type="scientific">Escherichia coli</name>
    <dbReference type="NCBI Taxonomy" id="562"/>
    <lineage>
        <taxon>Bacteria</taxon>
        <taxon>Pseudomonadati</taxon>
        <taxon>Pseudomonadota</taxon>
        <taxon>Gammaproteobacteria</taxon>
        <taxon>Enterobacterales</taxon>
        <taxon>Enterobacteriaceae</taxon>
        <taxon>Escherichia</taxon>
    </lineage>
</organism>
<keyword evidence="1" id="KW-0812">Transmembrane</keyword>
<proteinExistence type="predicted"/>
<keyword evidence="1" id="KW-1133">Transmembrane helix</keyword>
<protein>
    <submittedName>
        <fullName evidence="2">Uncharacterized protein</fullName>
    </submittedName>
</protein>
<feature type="transmembrane region" description="Helical" evidence="1">
    <location>
        <begin position="37"/>
        <end position="56"/>
    </location>
</feature>
<sequence length="62" mass="7310">MRQVLLPVVFFCQHNRYQFLGTDNTVTMLTPELLITFQPVCIVLYRICFSITLTAIERNQCR</sequence>
<evidence type="ECO:0000256" key="1">
    <source>
        <dbReference type="SAM" id="Phobius"/>
    </source>
</evidence>
<reference evidence="2" key="2">
    <citation type="journal article" date="2007" name="BMC Genomics">
        <title>Genome evolution in major Escherichia coli O157:H7 lineages.</title>
        <authorList>
            <person name="Zhang Y."/>
            <person name="Laing C."/>
            <person name="Steele M."/>
            <person name="Ziebell K."/>
            <person name="Johnson R."/>
            <person name="Benson A.K."/>
            <person name="Taboada E."/>
            <person name="Gannon V.P.J."/>
        </authorList>
    </citation>
    <scope>NUCLEOTIDE SEQUENCE</scope>
    <source>
        <strain evidence="2">Frik920</strain>
    </source>
</reference>
<gene>
    <name evidence="2" type="ORF">ECf0014</name>
</gene>
<reference evidence="2" key="1">
    <citation type="submission" date="2006-11" db="EMBL/GenBank/DDBJ databases">
        <authorList>
            <person name="Zhang Y."/>
            <person name="Laing C."/>
            <person name="Steele M."/>
            <person name="Gannon V.P.J."/>
        </authorList>
    </citation>
    <scope>NUCLEOTIDE SEQUENCE</scope>
    <source>
        <strain evidence="2">Frik920</strain>
    </source>
</reference>
<evidence type="ECO:0000313" key="2">
    <source>
        <dbReference type="EMBL" id="ABM54896.1"/>
    </source>
</evidence>
<accession>A1YN38</accession>
<dbReference type="EMBL" id="EF112442">
    <property type="protein sequence ID" value="ABM54896.1"/>
    <property type="molecule type" value="Genomic_DNA"/>
</dbReference>
<name>A1YN38_ECOLX</name>